<evidence type="ECO:0000256" key="2">
    <source>
        <dbReference type="ARBA" id="ARBA00023015"/>
    </source>
</evidence>
<dbReference type="PROSITE" id="PS50863">
    <property type="entry name" value="B3"/>
    <property type="match status" value="1"/>
</dbReference>
<dbReference type="SMART" id="SM01019">
    <property type="entry name" value="B3"/>
    <property type="match status" value="2"/>
</dbReference>
<evidence type="ECO:0000256" key="1">
    <source>
        <dbReference type="ARBA" id="ARBA00004123"/>
    </source>
</evidence>
<dbReference type="AlphaFoldDB" id="A0A0B2SUI1"/>
<reference evidence="8" key="1">
    <citation type="submission" date="2014-07" db="EMBL/GenBank/DDBJ databases">
        <title>Identification of a novel salt tolerance gene in wild soybean by whole-genome sequencing.</title>
        <authorList>
            <person name="Lam H.-M."/>
            <person name="Qi X."/>
            <person name="Li M.-W."/>
            <person name="Liu X."/>
            <person name="Xie M."/>
            <person name="Ni M."/>
            <person name="Xu X."/>
        </authorList>
    </citation>
    <scope>NUCLEOTIDE SEQUENCE [LARGE SCALE GENOMIC DNA]</scope>
    <source>
        <tissue evidence="8">Root</tissue>
    </source>
</reference>
<dbReference type="Gene3D" id="2.40.330.10">
    <property type="entry name" value="DNA-binding pseudobarrel domain"/>
    <property type="match status" value="2"/>
</dbReference>
<name>A0A0B2SUI1_GLYSO</name>
<gene>
    <name evidence="8" type="ORF">glysoja_034221</name>
</gene>
<dbReference type="InterPro" id="IPR015300">
    <property type="entry name" value="DNA-bd_pseudobarrel_sf"/>
</dbReference>
<feature type="compositionally biased region" description="Acidic residues" evidence="6">
    <location>
        <begin position="145"/>
        <end position="176"/>
    </location>
</feature>
<dbReference type="Gramene" id="XM_028343363.1">
    <property type="protein sequence ID" value="XP_028199164.1"/>
    <property type="gene ID" value="LOC114383647"/>
</dbReference>
<dbReference type="GO" id="GO:0005634">
    <property type="term" value="C:nucleus"/>
    <property type="evidence" value="ECO:0007669"/>
    <property type="project" value="UniProtKB-SubCell"/>
</dbReference>
<dbReference type="EMBL" id="KN639434">
    <property type="protein sequence ID" value="KHN48598.1"/>
    <property type="molecule type" value="Genomic_DNA"/>
</dbReference>
<dbReference type="PANTHER" id="PTHR31920">
    <property type="entry name" value="B3 DOMAIN-CONTAINING"/>
    <property type="match status" value="1"/>
</dbReference>
<evidence type="ECO:0000256" key="6">
    <source>
        <dbReference type="SAM" id="MobiDB-lite"/>
    </source>
</evidence>
<dbReference type="GO" id="GO:0003677">
    <property type="term" value="F:DNA binding"/>
    <property type="evidence" value="ECO:0007669"/>
    <property type="project" value="UniProtKB-KW"/>
</dbReference>
<protein>
    <submittedName>
        <fullName evidence="8">B3 domain-containing protein REM21</fullName>
    </submittedName>
</protein>
<dbReference type="Pfam" id="PF02362">
    <property type="entry name" value="B3"/>
    <property type="match status" value="1"/>
</dbReference>
<evidence type="ECO:0000313" key="8">
    <source>
        <dbReference type="EMBL" id="KHN48598.1"/>
    </source>
</evidence>
<dbReference type="SUPFAM" id="SSF101936">
    <property type="entry name" value="DNA-binding pseudobarrel domain"/>
    <property type="match status" value="2"/>
</dbReference>
<proteinExistence type="predicted"/>
<evidence type="ECO:0000259" key="7">
    <source>
        <dbReference type="PROSITE" id="PS50863"/>
    </source>
</evidence>
<keyword evidence="2" id="KW-0805">Transcription regulation</keyword>
<evidence type="ECO:0000256" key="3">
    <source>
        <dbReference type="ARBA" id="ARBA00023125"/>
    </source>
</evidence>
<evidence type="ECO:0000256" key="5">
    <source>
        <dbReference type="ARBA" id="ARBA00023242"/>
    </source>
</evidence>
<dbReference type="Proteomes" id="UP000053555">
    <property type="component" value="Unassembled WGS sequence"/>
</dbReference>
<dbReference type="InterPro" id="IPR050655">
    <property type="entry name" value="Plant_B3_domain"/>
</dbReference>
<dbReference type="PANTHER" id="PTHR31920:SF135">
    <property type="entry name" value="B3 DOMAIN-CONTAINING PROTEIN OS03G0621600-RELATED"/>
    <property type="match status" value="1"/>
</dbReference>
<keyword evidence="5" id="KW-0539">Nucleus</keyword>
<feature type="region of interest" description="Disordered" evidence="6">
    <location>
        <begin position="142"/>
        <end position="216"/>
    </location>
</feature>
<dbReference type="Gramene" id="XM_028343362.1">
    <property type="protein sequence ID" value="XP_028199163.1"/>
    <property type="gene ID" value="LOC114383647"/>
</dbReference>
<evidence type="ECO:0000256" key="4">
    <source>
        <dbReference type="ARBA" id="ARBA00023163"/>
    </source>
</evidence>
<keyword evidence="3" id="KW-0238">DNA-binding</keyword>
<sequence length="354" mass="41664">MRKNTKQLRTRKRMRMRIRMMMMTTIIMSIKKWKKKVKKKIVLNTRGVKLIIVEPAKLIPDAFVKSTRLQGWRIPEDVILTNVGRRVWNVKTRLVGNKIYFEEGWKVFQEENFLGKEDYLVFKYDGANIFKVVILEQSSRCERTEAEEEDEVIEITDDEEHEEAEDDEDEGDDDDQYREMEEEHSAEYMRSQSHPRRASKRLSATSCSPAVEGPHLEDYEFDPQMYIQPGNPNFEAKLFKNRPNELHVPKNVIKDSSLTFGEQITLSRCQCFQFEDTQRDELRDYHGLPQWTPIYSEVAKVSEWRDGRVCIKGWTSFCKKNKINKNDACICEIISGEDRIIRTIQVHVLGARNG</sequence>
<organism evidence="8">
    <name type="scientific">Glycine soja</name>
    <name type="common">Wild soybean</name>
    <dbReference type="NCBI Taxonomy" id="3848"/>
    <lineage>
        <taxon>Eukaryota</taxon>
        <taxon>Viridiplantae</taxon>
        <taxon>Streptophyta</taxon>
        <taxon>Embryophyta</taxon>
        <taxon>Tracheophyta</taxon>
        <taxon>Spermatophyta</taxon>
        <taxon>Magnoliopsida</taxon>
        <taxon>eudicotyledons</taxon>
        <taxon>Gunneridae</taxon>
        <taxon>Pentapetalae</taxon>
        <taxon>rosids</taxon>
        <taxon>fabids</taxon>
        <taxon>Fabales</taxon>
        <taxon>Fabaceae</taxon>
        <taxon>Papilionoideae</taxon>
        <taxon>50 kb inversion clade</taxon>
        <taxon>NPAAA clade</taxon>
        <taxon>indigoferoid/millettioid clade</taxon>
        <taxon>Phaseoleae</taxon>
        <taxon>Glycine</taxon>
        <taxon>Glycine subgen. Soja</taxon>
    </lineage>
</organism>
<dbReference type="CDD" id="cd10017">
    <property type="entry name" value="B3_DNA"/>
    <property type="match status" value="1"/>
</dbReference>
<feature type="domain" description="TF-B3" evidence="7">
    <location>
        <begin position="59"/>
        <end position="138"/>
    </location>
</feature>
<accession>A0A0B2SUI1</accession>
<feature type="compositionally biased region" description="Basic and acidic residues" evidence="6">
    <location>
        <begin position="177"/>
        <end position="187"/>
    </location>
</feature>
<keyword evidence="4" id="KW-0804">Transcription</keyword>
<comment type="subcellular location">
    <subcellularLocation>
        <location evidence="1">Nucleus</location>
    </subcellularLocation>
</comment>
<dbReference type="InterPro" id="IPR003340">
    <property type="entry name" value="B3_DNA-bd"/>
</dbReference>